<name>A0A2V3U1A8_9HYPH</name>
<dbReference type="InterPro" id="IPR036365">
    <property type="entry name" value="PGBD-like_sf"/>
</dbReference>
<gene>
    <name evidence="5" type="ORF">C7450_109201</name>
</gene>
<evidence type="ECO:0000259" key="4">
    <source>
        <dbReference type="Pfam" id="PF13406"/>
    </source>
</evidence>
<dbReference type="InterPro" id="IPR036366">
    <property type="entry name" value="PGBDSf"/>
</dbReference>
<feature type="domain" description="Peptidoglycan binding-like" evidence="3">
    <location>
        <begin position="352"/>
        <end position="405"/>
    </location>
</feature>
<dbReference type="Gene3D" id="1.10.8.350">
    <property type="entry name" value="Bacterial muramidase"/>
    <property type="match status" value="1"/>
</dbReference>
<dbReference type="EMBL" id="QJJK01000009">
    <property type="protein sequence ID" value="PXW55791.1"/>
    <property type="molecule type" value="Genomic_DNA"/>
</dbReference>
<evidence type="ECO:0000256" key="2">
    <source>
        <dbReference type="SAM" id="SignalP"/>
    </source>
</evidence>
<dbReference type="NCBIfam" id="TIGR02283">
    <property type="entry name" value="MltB_2"/>
    <property type="match status" value="1"/>
</dbReference>
<evidence type="ECO:0000313" key="5">
    <source>
        <dbReference type="EMBL" id="PXW55791.1"/>
    </source>
</evidence>
<dbReference type="PANTHER" id="PTHR30163">
    <property type="entry name" value="MEMBRANE-BOUND LYTIC MUREIN TRANSGLYCOSYLASE B"/>
    <property type="match status" value="1"/>
</dbReference>
<dbReference type="InterPro" id="IPR011970">
    <property type="entry name" value="MltB_2"/>
</dbReference>
<accession>A0A2V3U1A8</accession>
<dbReference type="SUPFAM" id="SSF53955">
    <property type="entry name" value="Lysozyme-like"/>
    <property type="match status" value="1"/>
</dbReference>
<comment type="caution">
    <text evidence="5">The sequence shown here is derived from an EMBL/GenBank/DDBJ whole genome shotgun (WGS) entry which is preliminary data.</text>
</comment>
<evidence type="ECO:0000256" key="1">
    <source>
        <dbReference type="SAM" id="MobiDB-lite"/>
    </source>
</evidence>
<dbReference type="Gene3D" id="1.10.101.10">
    <property type="entry name" value="PGBD-like superfamily/PGBD"/>
    <property type="match status" value="1"/>
</dbReference>
<organism evidence="5 6">
    <name type="scientific">Chelatococcus asaccharovorans</name>
    <dbReference type="NCBI Taxonomy" id="28210"/>
    <lineage>
        <taxon>Bacteria</taxon>
        <taxon>Pseudomonadati</taxon>
        <taxon>Pseudomonadota</taxon>
        <taxon>Alphaproteobacteria</taxon>
        <taxon>Hyphomicrobiales</taxon>
        <taxon>Chelatococcaceae</taxon>
        <taxon>Chelatococcus</taxon>
    </lineage>
</organism>
<proteinExistence type="predicted"/>
<feature type="signal peptide" evidence="2">
    <location>
        <begin position="1"/>
        <end position="25"/>
    </location>
</feature>
<dbReference type="PANTHER" id="PTHR30163:SF8">
    <property type="entry name" value="LYTIC MUREIN TRANSGLYCOSYLASE"/>
    <property type="match status" value="1"/>
</dbReference>
<keyword evidence="6" id="KW-1185">Reference proteome</keyword>
<dbReference type="Proteomes" id="UP000248021">
    <property type="component" value="Unassembled WGS sequence"/>
</dbReference>
<feature type="chain" id="PRO_5015949578" evidence="2">
    <location>
        <begin position="26"/>
        <end position="409"/>
    </location>
</feature>
<dbReference type="AlphaFoldDB" id="A0A2V3U1A8"/>
<feature type="domain" description="Transglycosylase SLT" evidence="4">
    <location>
        <begin position="28"/>
        <end position="330"/>
    </location>
</feature>
<sequence length="409" mass="43602">MRTPSVILAVIALIASLMGPGAAAAQDFSAFLREMRAEAASVGVTTATFDRETEGLTPDLSLPNLDLPGRRGPSNAGQSEFTLTPAQYLAPKALAAQAAKGRQYLARHRQALAAIERRYGVPGSVVLAIWGRETAFGAAKVPYDAVRVLATQAFVGRRKAEFRQEFLLALKMLQDGAVSRAGLRSSWAGAIGLTQMLPSQYYKYGVDFDGSGRVDIWTSETDALASIANHLAGEGWVRGLDWALEVKPAAGFTCGHADPEEAMAVSRWLARGFTVIGGKVPSATDRAAPASLFMPAGAYGPAFLITRNYYVLKAYNFSDLYVLYVGHLADLIDGGAAFATPWQAAKQSSTAGIAAIQQELARQGHYAETVDGRAGMKTRLAIGRYQEARGLSVDCWPGDAVLKALQAAR</sequence>
<dbReference type="SUPFAM" id="SSF47090">
    <property type="entry name" value="PGBD-like"/>
    <property type="match status" value="1"/>
</dbReference>
<evidence type="ECO:0000259" key="3">
    <source>
        <dbReference type="Pfam" id="PF01471"/>
    </source>
</evidence>
<dbReference type="Pfam" id="PF01471">
    <property type="entry name" value="PG_binding_1"/>
    <property type="match status" value="1"/>
</dbReference>
<reference evidence="5 6" key="1">
    <citation type="submission" date="2018-05" db="EMBL/GenBank/DDBJ databases">
        <title>Genomic Encyclopedia of Type Strains, Phase IV (KMG-IV): sequencing the most valuable type-strain genomes for metagenomic binning, comparative biology and taxonomic classification.</title>
        <authorList>
            <person name="Goeker M."/>
        </authorList>
    </citation>
    <scope>NUCLEOTIDE SEQUENCE [LARGE SCALE GENOMIC DNA]</scope>
    <source>
        <strain evidence="5 6">DSM 6462</strain>
    </source>
</reference>
<feature type="region of interest" description="Disordered" evidence="1">
    <location>
        <begin position="53"/>
        <end position="78"/>
    </location>
</feature>
<dbReference type="GO" id="GO:0009253">
    <property type="term" value="P:peptidoglycan catabolic process"/>
    <property type="evidence" value="ECO:0007669"/>
    <property type="project" value="TreeGrafter"/>
</dbReference>
<dbReference type="InterPro" id="IPR043426">
    <property type="entry name" value="MltB-like"/>
</dbReference>
<dbReference type="InterPro" id="IPR023346">
    <property type="entry name" value="Lysozyme-like_dom_sf"/>
</dbReference>
<dbReference type="InterPro" id="IPR031304">
    <property type="entry name" value="SLT_2"/>
</dbReference>
<protein>
    <submittedName>
        <fullName evidence="5">Lytic murein transglycosylase</fullName>
    </submittedName>
</protein>
<evidence type="ECO:0000313" key="6">
    <source>
        <dbReference type="Proteomes" id="UP000248021"/>
    </source>
</evidence>
<dbReference type="InterPro" id="IPR002477">
    <property type="entry name" value="Peptidoglycan-bd-like"/>
</dbReference>
<dbReference type="Gene3D" id="1.10.530.10">
    <property type="match status" value="1"/>
</dbReference>
<dbReference type="GO" id="GO:0008933">
    <property type="term" value="F:peptidoglycan lytic transglycosylase activity"/>
    <property type="evidence" value="ECO:0007669"/>
    <property type="project" value="TreeGrafter"/>
</dbReference>
<keyword evidence="2" id="KW-0732">Signal</keyword>
<dbReference type="Pfam" id="PF13406">
    <property type="entry name" value="SLT_2"/>
    <property type="match status" value="1"/>
</dbReference>